<accession>A0A0F9I2E0</accession>
<evidence type="ECO:0000313" key="5">
    <source>
        <dbReference type="EMBL" id="KKM13844.1"/>
    </source>
</evidence>
<keyword evidence="2" id="KW-0560">Oxidoreductase</keyword>
<protein>
    <submittedName>
        <fullName evidence="5">Uncharacterized protein</fullName>
    </submittedName>
</protein>
<dbReference type="SUPFAM" id="SSF55347">
    <property type="entry name" value="Glyceraldehyde-3-phosphate dehydrogenase-like, C-terminal domain"/>
    <property type="match status" value="1"/>
</dbReference>
<evidence type="ECO:0000259" key="3">
    <source>
        <dbReference type="Pfam" id="PF01408"/>
    </source>
</evidence>
<feature type="domain" description="GFO/IDH/MocA-like oxidoreductase" evidence="4">
    <location>
        <begin position="136"/>
        <end position="252"/>
    </location>
</feature>
<organism evidence="5">
    <name type="scientific">marine sediment metagenome</name>
    <dbReference type="NCBI Taxonomy" id="412755"/>
    <lineage>
        <taxon>unclassified sequences</taxon>
        <taxon>metagenomes</taxon>
        <taxon>ecological metagenomes</taxon>
    </lineage>
</organism>
<dbReference type="PANTHER" id="PTHR22604:SF105">
    <property type="entry name" value="TRANS-1,2-DIHYDROBENZENE-1,2-DIOL DEHYDROGENASE"/>
    <property type="match status" value="1"/>
</dbReference>
<reference evidence="5" key="1">
    <citation type="journal article" date="2015" name="Nature">
        <title>Complex archaea that bridge the gap between prokaryotes and eukaryotes.</title>
        <authorList>
            <person name="Spang A."/>
            <person name="Saw J.H."/>
            <person name="Jorgensen S.L."/>
            <person name="Zaremba-Niedzwiedzka K."/>
            <person name="Martijn J."/>
            <person name="Lind A.E."/>
            <person name="van Eijk R."/>
            <person name="Schleper C."/>
            <person name="Guy L."/>
            <person name="Ettema T.J."/>
        </authorList>
    </citation>
    <scope>NUCLEOTIDE SEQUENCE</scope>
</reference>
<dbReference type="EMBL" id="LAZR01015284">
    <property type="protein sequence ID" value="KKM13844.1"/>
    <property type="molecule type" value="Genomic_DNA"/>
</dbReference>
<comment type="caution">
    <text evidence="5">The sequence shown here is derived from an EMBL/GenBank/DDBJ whole genome shotgun (WGS) entry which is preliminary data.</text>
</comment>
<dbReference type="InterPro" id="IPR000683">
    <property type="entry name" value="Gfo/Idh/MocA-like_OxRdtase_N"/>
</dbReference>
<dbReference type="PANTHER" id="PTHR22604">
    <property type="entry name" value="OXIDOREDUCTASES"/>
    <property type="match status" value="1"/>
</dbReference>
<feature type="domain" description="Gfo/Idh/MocA-like oxidoreductase N-terminal" evidence="3">
    <location>
        <begin position="8"/>
        <end position="120"/>
    </location>
</feature>
<gene>
    <name evidence="5" type="ORF">LCGC14_1712090</name>
</gene>
<dbReference type="GO" id="GO:0000166">
    <property type="term" value="F:nucleotide binding"/>
    <property type="evidence" value="ECO:0007669"/>
    <property type="project" value="InterPro"/>
</dbReference>
<dbReference type="Gene3D" id="3.40.50.720">
    <property type="entry name" value="NAD(P)-binding Rossmann-like Domain"/>
    <property type="match status" value="1"/>
</dbReference>
<dbReference type="SUPFAM" id="SSF51735">
    <property type="entry name" value="NAD(P)-binding Rossmann-fold domains"/>
    <property type="match status" value="1"/>
</dbReference>
<dbReference type="InterPro" id="IPR055170">
    <property type="entry name" value="GFO_IDH_MocA-like_dom"/>
</dbReference>
<evidence type="ECO:0000259" key="4">
    <source>
        <dbReference type="Pfam" id="PF22725"/>
    </source>
</evidence>
<evidence type="ECO:0000256" key="1">
    <source>
        <dbReference type="ARBA" id="ARBA00010928"/>
    </source>
</evidence>
<name>A0A0F9I2E0_9ZZZZ</name>
<dbReference type="AlphaFoldDB" id="A0A0F9I2E0"/>
<comment type="similarity">
    <text evidence="1">Belongs to the Gfo/Idh/MocA family.</text>
</comment>
<dbReference type="Gene3D" id="3.30.360.10">
    <property type="entry name" value="Dihydrodipicolinate Reductase, domain 2"/>
    <property type="match status" value="1"/>
</dbReference>
<dbReference type="Pfam" id="PF22725">
    <property type="entry name" value="GFO_IDH_MocA_C3"/>
    <property type="match status" value="1"/>
</dbReference>
<dbReference type="InterPro" id="IPR036291">
    <property type="entry name" value="NAD(P)-bd_dom_sf"/>
</dbReference>
<dbReference type="GO" id="GO:0016491">
    <property type="term" value="F:oxidoreductase activity"/>
    <property type="evidence" value="ECO:0007669"/>
    <property type="project" value="UniProtKB-KW"/>
</dbReference>
<dbReference type="InterPro" id="IPR050984">
    <property type="entry name" value="Gfo/Idh/MocA_domain"/>
</dbReference>
<sequence>MNNMSKIIKWGILGSGRIAHKFAEGLKVLPDAKLEAVASKTEGKAESLGKMFGVKNIYNNYEELVKNPAVDVIYIATTHNFHYENALLCLNHGKPVLCEKPFTLNAIQAEGLINTACINNLFVMEAMWTRFFPCIVKLNELLDKGILGEIQHFKADFGIKQELDPKGRSFNPDLGGGALLDLGVYPISFARMIYKQSPSIIKSSAYIGKTKVDEKSCYLFEYENGQTAMLSSSNRLIMPHNASIFGTKGYLEIPNFYHPSKMVLKLEGKGKKTIKIPFKSTGYNYEAREVMSCLNAGKIESKIMSLDETLEIMKTMDILRSQWHFKYPGE</sequence>
<dbReference type="Pfam" id="PF01408">
    <property type="entry name" value="GFO_IDH_MocA"/>
    <property type="match status" value="1"/>
</dbReference>
<proteinExistence type="inferred from homology"/>
<evidence type="ECO:0000256" key="2">
    <source>
        <dbReference type="ARBA" id="ARBA00023002"/>
    </source>
</evidence>